<evidence type="ECO:0000259" key="1">
    <source>
        <dbReference type="Pfam" id="PF05448"/>
    </source>
</evidence>
<name>Q01QQ5_SOLUE</name>
<dbReference type="InParanoid" id="Q01QQ5"/>
<dbReference type="Gene3D" id="3.40.50.1820">
    <property type="entry name" value="alpha/beta hydrolase"/>
    <property type="match status" value="2"/>
</dbReference>
<dbReference type="HOGENOM" id="CLU_018290_0_0_0"/>
<reference evidence="2" key="1">
    <citation type="submission" date="2006-10" db="EMBL/GenBank/DDBJ databases">
        <title>Complete sequence of Solibacter usitatus Ellin6076.</title>
        <authorList>
            <consortium name="US DOE Joint Genome Institute"/>
            <person name="Copeland A."/>
            <person name="Lucas S."/>
            <person name="Lapidus A."/>
            <person name="Barry K."/>
            <person name="Detter J.C."/>
            <person name="Glavina del Rio T."/>
            <person name="Hammon N."/>
            <person name="Israni S."/>
            <person name="Dalin E."/>
            <person name="Tice H."/>
            <person name="Pitluck S."/>
            <person name="Thompson L.S."/>
            <person name="Brettin T."/>
            <person name="Bruce D."/>
            <person name="Han C."/>
            <person name="Tapia R."/>
            <person name="Gilna P."/>
            <person name="Schmutz J."/>
            <person name="Larimer F."/>
            <person name="Land M."/>
            <person name="Hauser L."/>
            <person name="Kyrpides N."/>
            <person name="Mikhailova N."/>
            <person name="Janssen P.H."/>
            <person name="Kuske C.R."/>
            <person name="Richardson P."/>
        </authorList>
    </citation>
    <scope>NUCLEOTIDE SEQUENCE</scope>
    <source>
        <strain evidence="2">Ellin6076</strain>
    </source>
</reference>
<gene>
    <name evidence="2" type="ordered locus">Acid_7102</name>
</gene>
<accession>Q01QQ5</accession>
<dbReference type="STRING" id="234267.Acid_7102"/>
<sequence length="640" mass="68103" precursor="true">MRCAEATGRSSATRAMMRIDMAISLWRRATTLLALATLALAAADARQQLILRLNAIADSHLEERARAIGRIQTRADAALRQQQVRTKIRRMIGGLPNTRAPLNAKSAGTLERDGFRIEKIIFESLPAFYVTANVYIPATGAGPFPAVVMTPGHSPTGKAGEYQLAANFARNGIAALAYDPMSEGERLQYFDAATGKSAVGGPTGEHSQAALAADLTGEHISRYFVWDAMRAIDYLNTRKDIDAGRIGAFGCSGGGTVTAYLTALDPRVKAAGTACYITAFHELLTAPTGVQEAEQTIPGFLAAGFDFADWVELAAPRPYAIVSTTNDMFPFEGARKSYEEAKRIYGLYGAADKLQWITGPGGHGALTPVHPEILAFFLRALKNSEAPPNYTPLTADKPADLNCAPTGQVSTSLHGETIASILAKVRPAKAPMDFRGPAGITVRPNEAPPDLTPDAGRLTVPLTAGRKPAVLVLASEVPAGLRTEGSIVLTLPLLPFPPGAEAAKSPLQGAFYLLSLRAELVGKTLLGMRVDEIIRAIDYLAARPDVDASAITAYGKAGAGVALLHAAALDRRIARVVVEDTPTSFRAVLDTPLHHDAPEIVIPGVLTHYDIADLVKAIAPRKVTDLNSPHPQPVRPHLIK</sequence>
<evidence type="ECO:0000313" key="2">
    <source>
        <dbReference type="EMBL" id="ABJ88015.1"/>
    </source>
</evidence>
<dbReference type="PANTHER" id="PTHR22946:SF8">
    <property type="entry name" value="ACETYL XYLAN ESTERASE DOMAIN-CONTAINING PROTEIN"/>
    <property type="match status" value="1"/>
</dbReference>
<dbReference type="Pfam" id="PF05448">
    <property type="entry name" value="AXE1"/>
    <property type="match status" value="1"/>
</dbReference>
<dbReference type="InterPro" id="IPR008391">
    <property type="entry name" value="AXE1_dom"/>
</dbReference>
<organism evidence="2">
    <name type="scientific">Solibacter usitatus (strain Ellin6076)</name>
    <dbReference type="NCBI Taxonomy" id="234267"/>
    <lineage>
        <taxon>Bacteria</taxon>
        <taxon>Pseudomonadati</taxon>
        <taxon>Acidobacteriota</taxon>
        <taxon>Terriglobia</taxon>
        <taxon>Bryobacterales</taxon>
        <taxon>Solibacteraceae</taxon>
        <taxon>Candidatus Solibacter</taxon>
    </lineage>
</organism>
<dbReference type="SUPFAM" id="SSF53474">
    <property type="entry name" value="alpha/beta-Hydrolases"/>
    <property type="match status" value="3"/>
</dbReference>
<feature type="domain" description="Acetyl xylan esterase" evidence="1">
    <location>
        <begin position="117"/>
        <end position="272"/>
    </location>
</feature>
<dbReference type="PANTHER" id="PTHR22946">
    <property type="entry name" value="DIENELACTONE HYDROLASE DOMAIN-CONTAINING PROTEIN-RELATED"/>
    <property type="match status" value="1"/>
</dbReference>
<dbReference type="KEGG" id="sus:Acid_7102"/>
<dbReference type="eggNOG" id="COG1073">
    <property type="taxonomic scope" value="Bacteria"/>
</dbReference>
<dbReference type="InterPro" id="IPR050261">
    <property type="entry name" value="FrsA_esterase"/>
</dbReference>
<protein>
    <recommendedName>
        <fullName evidence="1">Acetyl xylan esterase domain-containing protein</fullName>
    </recommendedName>
</protein>
<dbReference type="InterPro" id="IPR029058">
    <property type="entry name" value="AB_hydrolase_fold"/>
</dbReference>
<dbReference type="EMBL" id="CP000473">
    <property type="protein sequence ID" value="ABJ88015.1"/>
    <property type="molecule type" value="Genomic_DNA"/>
</dbReference>
<dbReference type="AlphaFoldDB" id="Q01QQ5"/>
<proteinExistence type="predicted"/>